<dbReference type="EMBL" id="CM047945">
    <property type="protein sequence ID" value="KAI9898690.1"/>
    <property type="molecule type" value="Genomic_DNA"/>
</dbReference>
<comment type="caution">
    <text evidence="1">The sequence shown here is derived from an EMBL/GenBank/DDBJ whole genome shotgun (WGS) entry which is preliminary data.</text>
</comment>
<evidence type="ECO:0000313" key="2">
    <source>
        <dbReference type="Proteomes" id="UP001163324"/>
    </source>
</evidence>
<dbReference type="Proteomes" id="UP001163324">
    <property type="component" value="Chromosome 6"/>
</dbReference>
<protein>
    <submittedName>
        <fullName evidence="1">Uncharacterized protein</fullName>
    </submittedName>
</protein>
<evidence type="ECO:0000313" key="1">
    <source>
        <dbReference type="EMBL" id="KAI9898690.1"/>
    </source>
</evidence>
<name>A0ACC0UYR4_9HYPO</name>
<gene>
    <name evidence="1" type="ORF">N3K66_007050</name>
</gene>
<accession>A0ACC0UYR4</accession>
<proteinExistence type="predicted"/>
<organism evidence="1 2">
    <name type="scientific">Trichothecium roseum</name>
    <dbReference type="NCBI Taxonomy" id="47278"/>
    <lineage>
        <taxon>Eukaryota</taxon>
        <taxon>Fungi</taxon>
        <taxon>Dikarya</taxon>
        <taxon>Ascomycota</taxon>
        <taxon>Pezizomycotina</taxon>
        <taxon>Sordariomycetes</taxon>
        <taxon>Hypocreomycetidae</taxon>
        <taxon>Hypocreales</taxon>
        <taxon>Hypocreales incertae sedis</taxon>
        <taxon>Trichothecium</taxon>
    </lineage>
</organism>
<keyword evidence="2" id="KW-1185">Reference proteome</keyword>
<reference evidence="1" key="1">
    <citation type="submission" date="2022-10" db="EMBL/GenBank/DDBJ databases">
        <title>Complete Genome of Trichothecium roseum strain YXFP-22015, a Plant Pathogen Isolated from Citrus.</title>
        <authorList>
            <person name="Wang Y."/>
            <person name="Zhu L."/>
        </authorList>
    </citation>
    <scope>NUCLEOTIDE SEQUENCE</scope>
    <source>
        <strain evidence="1">YXFP-22015</strain>
    </source>
</reference>
<sequence>MVQTAPMSVKASAMAMAGLAALAHANPVAAAAAEPDYGPGLETRSDVPEGYYVPPYYPAPYGGWVDSWAESYDKARALVDSMTLAEKTNITAGTGIFMDVVIGRCNGQTGSALRVGFPQLCLNDAANGVRQADNVTVFPDGITAGATFDKRLMRERGAAIGDEARGKGVHIWLGPTVGPLGRKPLGGRNWEGFGADPVLQAVGARETIRGVQEKGVTATVKHLVGNEQEMYRMYNPFQQAYSANIDDRTLHELYLWPFAEAVRAGVGAVMTAYNAVNGSACSQHPYLINGLLKDELGFQGLVMSDWLAHMSGVDSALAGLDLDMPGDTQVPLFGNSYWMYELTRAALNGSVPMDRLNDAATRVVATWYQMGQDDPDFPATNFDTNTNDREGPLYPAAWPASPVGVVNEFVPVQADHDDVARRVAQDAITLLKNEGGLLPLADGGRTPLKVFGTAAATNPDGANACADRNCNKGTLGQGWGSGTVDYMYLDDPITALRDRTNGDNSVKFYNTDKFPGELDEEPTDDDVAIVFVTSDAGENTYTVEGNHGDRDASRLSAWHGGDKLVQDAAAAYASVVVVAQTVGPLVLEPWVDLPSVKAVLVAHLPGQEAGRSLAEVLHGDVSPSGHLPYSITYKEADMPDSVTDLIDSAFGNQPQDTYSEGLYVDYRWLNKEGIRPRYAFGHGLSYTTFSYANATIAKVTQLGRVPPARPAKGPTLNYTQDLPAADEAVAPEGFGLIPRYIYSWLSKGDAEKAAAKGASGAEYDALPDGYSPEQKAGGPRAGGGEGGNPALWDEAYAVSVTVTNTGADRAGKASAQLYLQYPAGGGYDTPVIQLRDFEKTAELAPGESETVSLSLTRKDVSVWDVELQDWVVPDVDGDYRVWIGGASDALEVVCHVDGLKCVEATEGPVKYR</sequence>